<protein>
    <recommendedName>
        <fullName evidence="4">Secreted protein</fullName>
    </recommendedName>
</protein>
<dbReference type="PANTHER" id="PTHR35605:SF1">
    <property type="entry name" value="ECP2 EFFECTOR PROTEIN DOMAIN-CONTAINING PROTEIN-RELATED"/>
    <property type="match status" value="1"/>
</dbReference>
<evidence type="ECO:0000256" key="1">
    <source>
        <dbReference type="SAM" id="SignalP"/>
    </source>
</evidence>
<keyword evidence="3" id="KW-1185">Reference proteome</keyword>
<dbReference type="AlphaFoldDB" id="A0AAN6Y148"/>
<keyword evidence="1" id="KW-0732">Signal</keyword>
<proteinExistence type="predicted"/>
<dbReference type="PANTHER" id="PTHR35605">
    <property type="entry name" value="ECP2 EFFECTOR PROTEIN DOMAIN-CONTAINING PROTEIN-RELATED"/>
    <property type="match status" value="1"/>
</dbReference>
<dbReference type="EMBL" id="MU858252">
    <property type="protein sequence ID" value="KAK4208247.1"/>
    <property type="molecule type" value="Genomic_DNA"/>
</dbReference>
<feature type="chain" id="PRO_5042854435" description="Secreted protein" evidence="1">
    <location>
        <begin position="20"/>
        <end position="189"/>
    </location>
</feature>
<reference evidence="2" key="1">
    <citation type="journal article" date="2023" name="Mol. Phylogenet. Evol.">
        <title>Genome-scale phylogeny and comparative genomics of the fungal order Sordariales.</title>
        <authorList>
            <person name="Hensen N."/>
            <person name="Bonometti L."/>
            <person name="Westerberg I."/>
            <person name="Brannstrom I.O."/>
            <person name="Guillou S."/>
            <person name="Cros-Aarteil S."/>
            <person name="Calhoun S."/>
            <person name="Haridas S."/>
            <person name="Kuo A."/>
            <person name="Mondo S."/>
            <person name="Pangilinan J."/>
            <person name="Riley R."/>
            <person name="LaButti K."/>
            <person name="Andreopoulos B."/>
            <person name="Lipzen A."/>
            <person name="Chen C."/>
            <person name="Yan M."/>
            <person name="Daum C."/>
            <person name="Ng V."/>
            <person name="Clum A."/>
            <person name="Steindorff A."/>
            <person name="Ohm R.A."/>
            <person name="Martin F."/>
            <person name="Silar P."/>
            <person name="Natvig D.O."/>
            <person name="Lalanne C."/>
            <person name="Gautier V."/>
            <person name="Ament-Velasquez S.L."/>
            <person name="Kruys A."/>
            <person name="Hutchinson M.I."/>
            <person name="Powell A.J."/>
            <person name="Barry K."/>
            <person name="Miller A.N."/>
            <person name="Grigoriev I.V."/>
            <person name="Debuchy R."/>
            <person name="Gladieux P."/>
            <person name="Hiltunen Thoren M."/>
            <person name="Johannesson H."/>
        </authorList>
    </citation>
    <scope>NUCLEOTIDE SEQUENCE</scope>
    <source>
        <strain evidence="2">PSN293</strain>
    </source>
</reference>
<feature type="signal peptide" evidence="1">
    <location>
        <begin position="1"/>
        <end position="19"/>
    </location>
</feature>
<accession>A0AAN6Y148</accession>
<organism evidence="2 3">
    <name type="scientific">Rhypophila decipiens</name>
    <dbReference type="NCBI Taxonomy" id="261697"/>
    <lineage>
        <taxon>Eukaryota</taxon>
        <taxon>Fungi</taxon>
        <taxon>Dikarya</taxon>
        <taxon>Ascomycota</taxon>
        <taxon>Pezizomycotina</taxon>
        <taxon>Sordariomycetes</taxon>
        <taxon>Sordariomycetidae</taxon>
        <taxon>Sordariales</taxon>
        <taxon>Naviculisporaceae</taxon>
        <taxon>Rhypophila</taxon>
    </lineage>
</organism>
<reference evidence="2" key="2">
    <citation type="submission" date="2023-05" db="EMBL/GenBank/DDBJ databases">
        <authorList>
            <consortium name="Lawrence Berkeley National Laboratory"/>
            <person name="Steindorff A."/>
            <person name="Hensen N."/>
            <person name="Bonometti L."/>
            <person name="Westerberg I."/>
            <person name="Brannstrom I.O."/>
            <person name="Guillou S."/>
            <person name="Cros-Aarteil S."/>
            <person name="Calhoun S."/>
            <person name="Haridas S."/>
            <person name="Kuo A."/>
            <person name="Mondo S."/>
            <person name="Pangilinan J."/>
            <person name="Riley R."/>
            <person name="Labutti K."/>
            <person name="Andreopoulos B."/>
            <person name="Lipzen A."/>
            <person name="Chen C."/>
            <person name="Yanf M."/>
            <person name="Daum C."/>
            <person name="Ng V."/>
            <person name="Clum A."/>
            <person name="Ohm R."/>
            <person name="Martin F."/>
            <person name="Silar P."/>
            <person name="Natvig D."/>
            <person name="Lalanne C."/>
            <person name="Gautier V."/>
            <person name="Ament-Velasquez S.L."/>
            <person name="Kruys A."/>
            <person name="Hutchinson M.I."/>
            <person name="Powell A.J."/>
            <person name="Barry K."/>
            <person name="Miller A.N."/>
            <person name="Grigoriev I.V."/>
            <person name="Debuchy R."/>
            <person name="Gladieux P."/>
            <person name="Thoren M.H."/>
            <person name="Johannesson H."/>
        </authorList>
    </citation>
    <scope>NUCLEOTIDE SEQUENCE</scope>
    <source>
        <strain evidence="2">PSN293</strain>
    </source>
</reference>
<name>A0AAN6Y148_9PEZI</name>
<evidence type="ECO:0000313" key="2">
    <source>
        <dbReference type="EMBL" id="KAK4208247.1"/>
    </source>
</evidence>
<comment type="caution">
    <text evidence="2">The sequence shown here is derived from an EMBL/GenBank/DDBJ whole genome shotgun (WGS) entry which is preliminary data.</text>
</comment>
<gene>
    <name evidence="2" type="ORF">QBC37DRAFT_444034</name>
</gene>
<sequence>MRAALVSFLAVIMAQITLAVESPIAGYTVVDIQWDIEVAPGQREILNGTVQEIYSQALELNPDFEIKPVAPILSARSRIDRRWVNCNNWPLGNGERLQSGINYLRGVRGRPTNGPGPGNCGQVSCSWGSSIWWCNDNSTPKTLDSFNAIANSAQYILQVCPSGDGLGEYSGQNFEQGNWNTIIRGQSNC</sequence>
<dbReference type="Proteomes" id="UP001301769">
    <property type="component" value="Unassembled WGS sequence"/>
</dbReference>
<evidence type="ECO:0000313" key="3">
    <source>
        <dbReference type="Proteomes" id="UP001301769"/>
    </source>
</evidence>
<evidence type="ECO:0008006" key="4">
    <source>
        <dbReference type="Google" id="ProtNLM"/>
    </source>
</evidence>